<evidence type="ECO:0000256" key="1">
    <source>
        <dbReference type="ARBA" id="ARBA00004651"/>
    </source>
</evidence>
<dbReference type="EMBL" id="SMKY01000108">
    <property type="protein sequence ID" value="TDD79596.1"/>
    <property type="molecule type" value="Genomic_DNA"/>
</dbReference>
<dbReference type="InterPro" id="IPR005467">
    <property type="entry name" value="His_kinase_dom"/>
</dbReference>
<evidence type="ECO:0000313" key="12">
    <source>
        <dbReference type="EMBL" id="TDD79596.1"/>
    </source>
</evidence>
<dbReference type="GO" id="GO:0005886">
    <property type="term" value="C:plasma membrane"/>
    <property type="evidence" value="ECO:0007669"/>
    <property type="project" value="UniProtKB-SubCell"/>
</dbReference>
<dbReference type="AlphaFoldDB" id="A0A4R5B5G2"/>
<keyword evidence="5" id="KW-0418">Kinase</keyword>
<dbReference type="RefSeq" id="WP_132199505.1">
    <property type="nucleotide sequence ID" value="NZ_SMKY01000108.1"/>
</dbReference>
<feature type="domain" description="Histidine kinase" evidence="11">
    <location>
        <begin position="224"/>
        <end position="417"/>
    </location>
</feature>
<dbReference type="InterPro" id="IPR036890">
    <property type="entry name" value="HATPase_C_sf"/>
</dbReference>
<evidence type="ECO:0000256" key="6">
    <source>
        <dbReference type="ARBA" id="ARBA00022989"/>
    </source>
</evidence>
<dbReference type="CDD" id="cd16917">
    <property type="entry name" value="HATPase_UhpB-NarQ-NarX-like"/>
    <property type="match status" value="1"/>
</dbReference>
<dbReference type="PANTHER" id="PTHR24421">
    <property type="entry name" value="NITRATE/NITRITE SENSOR PROTEIN NARX-RELATED"/>
    <property type="match status" value="1"/>
</dbReference>
<dbReference type="SUPFAM" id="SSF55874">
    <property type="entry name" value="ATPase domain of HSP90 chaperone/DNA topoisomerase II/histidine kinase"/>
    <property type="match status" value="1"/>
</dbReference>
<evidence type="ECO:0000256" key="7">
    <source>
        <dbReference type="ARBA" id="ARBA00023012"/>
    </source>
</evidence>
<dbReference type="PANTHER" id="PTHR24421:SF37">
    <property type="entry name" value="SENSOR HISTIDINE KINASE NARS"/>
    <property type="match status" value="1"/>
</dbReference>
<keyword evidence="8 10" id="KW-0472">Membrane</keyword>
<keyword evidence="13" id="KW-1185">Reference proteome</keyword>
<accession>A0A4R5B5G2</accession>
<keyword evidence="3" id="KW-0808">Transferase</keyword>
<evidence type="ECO:0000256" key="8">
    <source>
        <dbReference type="ARBA" id="ARBA00023136"/>
    </source>
</evidence>
<evidence type="ECO:0000259" key="11">
    <source>
        <dbReference type="PROSITE" id="PS50109"/>
    </source>
</evidence>
<keyword evidence="2" id="KW-1003">Cell membrane</keyword>
<evidence type="ECO:0000256" key="9">
    <source>
        <dbReference type="SAM" id="MobiDB-lite"/>
    </source>
</evidence>
<keyword evidence="4 10" id="KW-0812">Transmembrane</keyword>
<dbReference type="Pfam" id="PF07730">
    <property type="entry name" value="HisKA_3"/>
    <property type="match status" value="1"/>
</dbReference>
<dbReference type="OrthoDB" id="144293at2"/>
<proteinExistence type="predicted"/>
<dbReference type="Gene3D" id="3.30.565.10">
    <property type="entry name" value="Histidine kinase-like ATPase, C-terminal domain"/>
    <property type="match status" value="1"/>
</dbReference>
<evidence type="ECO:0000256" key="3">
    <source>
        <dbReference type="ARBA" id="ARBA00022679"/>
    </source>
</evidence>
<evidence type="ECO:0000256" key="10">
    <source>
        <dbReference type="SAM" id="Phobius"/>
    </source>
</evidence>
<feature type="transmembrane region" description="Helical" evidence="10">
    <location>
        <begin position="94"/>
        <end position="116"/>
    </location>
</feature>
<name>A0A4R5B5G2_9ACTN</name>
<dbReference type="InterPro" id="IPR050482">
    <property type="entry name" value="Sensor_HK_TwoCompSys"/>
</dbReference>
<evidence type="ECO:0000256" key="5">
    <source>
        <dbReference type="ARBA" id="ARBA00022777"/>
    </source>
</evidence>
<feature type="transmembrane region" description="Helical" evidence="10">
    <location>
        <begin position="42"/>
        <end position="60"/>
    </location>
</feature>
<evidence type="ECO:0000313" key="13">
    <source>
        <dbReference type="Proteomes" id="UP000295578"/>
    </source>
</evidence>
<dbReference type="Gene3D" id="1.20.5.1930">
    <property type="match status" value="1"/>
</dbReference>
<dbReference type="Proteomes" id="UP000295578">
    <property type="component" value="Unassembled WGS sequence"/>
</dbReference>
<comment type="caution">
    <text evidence="12">The sequence shown here is derived from an EMBL/GenBank/DDBJ whole genome shotgun (WGS) entry which is preliminary data.</text>
</comment>
<sequence length="430" mass="46073">MISATHDGPVHGKTVHETTVHEKTVHETTAHKTMVLERVGSAFSLLMQVRMLIAAITLGLIPASRISPKVFVLVALLALASWQAARHWRTIVPWLLRWPALAIVDVALSFVVLGIGGTSGPFLMATVVTAAIAGLLFGWRGMLVISILQVAGYYTAFALTLDEAGGDIATFQTVLGQPVYYPLAGYAGVALRRLFDQQIREAQARARAEARAAAADERGRLAREMHDSLAKTLHGIAMAATALPLWVRKDAERAAEEAANLAAATAIASREARTLLDEMRSDNLSLPLAGALRETAERWASAKGVAVHCDLEPEIDVELRKRSEVLSILSEVLANVERHAAATSVAVRLARDDGMAILSVRDNGKGFRMESVENLAREGHYGLIGLYERAERVGGTVIIGSEPGAGTRILLRMPVQEPAGTAGNDLAEVG</sequence>
<dbReference type="InterPro" id="IPR011712">
    <property type="entry name" value="Sig_transdc_His_kin_sub3_dim/P"/>
</dbReference>
<organism evidence="12 13">
    <name type="scientific">Actinomadura darangshiensis</name>
    <dbReference type="NCBI Taxonomy" id="705336"/>
    <lineage>
        <taxon>Bacteria</taxon>
        <taxon>Bacillati</taxon>
        <taxon>Actinomycetota</taxon>
        <taxon>Actinomycetes</taxon>
        <taxon>Streptosporangiales</taxon>
        <taxon>Thermomonosporaceae</taxon>
        <taxon>Actinomadura</taxon>
    </lineage>
</organism>
<evidence type="ECO:0000256" key="2">
    <source>
        <dbReference type="ARBA" id="ARBA00022475"/>
    </source>
</evidence>
<dbReference type="InterPro" id="IPR003594">
    <property type="entry name" value="HATPase_dom"/>
</dbReference>
<gene>
    <name evidence="12" type="ORF">E1293_22890</name>
</gene>
<dbReference type="SMART" id="SM00387">
    <property type="entry name" value="HATPase_c"/>
    <property type="match status" value="1"/>
</dbReference>
<keyword evidence="6 10" id="KW-1133">Transmembrane helix</keyword>
<comment type="subcellular location">
    <subcellularLocation>
        <location evidence="1">Cell membrane</location>
        <topology evidence="1">Multi-pass membrane protein</topology>
    </subcellularLocation>
</comment>
<feature type="transmembrane region" description="Helical" evidence="10">
    <location>
        <begin position="66"/>
        <end position="82"/>
    </location>
</feature>
<reference evidence="12 13" key="1">
    <citation type="submission" date="2019-03" db="EMBL/GenBank/DDBJ databases">
        <title>Draft genome sequences of novel Actinobacteria.</title>
        <authorList>
            <person name="Sahin N."/>
            <person name="Ay H."/>
            <person name="Saygin H."/>
        </authorList>
    </citation>
    <scope>NUCLEOTIDE SEQUENCE [LARGE SCALE GENOMIC DNA]</scope>
    <source>
        <strain evidence="12 13">DSM 45941</strain>
    </source>
</reference>
<dbReference type="Pfam" id="PF02518">
    <property type="entry name" value="HATPase_c"/>
    <property type="match status" value="1"/>
</dbReference>
<dbReference type="PROSITE" id="PS50109">
    <property type="entry name" value="HIS_KIN"/>
    <property type="match status" value="1"/>
</dbReference>
<protein>
    <recommendedName>
        <fullName evidence="11">Histidine kinase domain-containing protein</fullName>
    </recommendedName>
</protein>
<dbReference type="GO" id="GO:0046983">
    <property type="term" value="F:protein dimerization activity"/>
    <property type="evidence" value="ECO:0007669"/>
    <property type="project" value="InterPro"/>
</dbReference>
<evidence type="ECO:0000256" key="4">
    <source>
        <dbReference type="ARBA" id="ARBA00022692"/>
    </source>
</evidence>
<dbReference type="GO" id="GO:0000155">
    <property type="term" value="F:phosphorelay sensor kinase activity"/>
    <property type="evidence" value="ECO:0007669"/>
    <property type="project" value="InterPro"/>
</dbReference>
<keyword evidence="7" id="KW-0902">Two-component regulatory system</keyword>
<feature type="compositionally biased region" description="Basic and acidic residues" evidence="9">
    <location>
        <begin position="8"/>
        <end position="26"/>
    </location>
</feature>
<feature type="region of interest" description="Disordered" evidence="9">
    <location>
        <begin position="1"/>
        <end position="26"/>
    </location>
</feature>